<keyword evidence="6 8" id="KW-0472">Membrane</keyword>
<evidence type="ECO:0000256" key="5">
    <source>
        <dbReference type="ARBA" id="ARBA00022989"/>
    </source>
</evidence>
<proteinExistence type="inferred from homology"/>
<comment type="caution">
    <text evidence="9">The sequence shown here is derived from an EMBL/GenBank/DDBJ whole genome shotgun (WGS) entry which is preliminary data.</text>
</comment>
<dbReference type="GO" id="GO:0015833">
    <property type="term" value="P:peptide transport"/>
    <property type="evidence" value="ECO:0007669"/>
    <property type="project" value="UniProtKB-KW"/>
</dbReference>
<gene>
    <name evidence="9" type="primary">yin</name>
    <name evidence="9" type="ORF">EVAR_12387_1</name>
</gene>
<evidence type="ECO:0000256" key="6">
    <source>
        <dbReference type="ARBA" id="ARBA00023136"/>
    </source>
</evidence>
<feature type="region of interest" description="Disordered" evidence="7">
    <location>
        <begin position="190"/>
        <end position="232"/>
    </location>
</feature>
<dbReference type="EMBL" id="BGZK01000107">
    <property type="protein sequence ID" value="GBP19346.1"/>
    <property type="molecule type" value="Genomic_DNA"/>
</dbReference>
<evidence type="ECO:0000256" key="3">
    <source>
        <dbReference type="ARBA" id="ARBA00022692"/>
    </source>
</evidence>
<keyword evidence="10" id="KW-1185">Reference proteome</keyword>
<dbReference type="Proteomes" id="UP000299102">
    <property type="component" value="Unassembled WGS sequence"/>
</dbReference>
<evidence type="ECO:0000256" key="8">
    <source>
        <dbReference type="SAM" id="Phobius"/>
    </source>
</evidence>
<keyword evidence="4" id="KW-0813">Transport</keyword>
<feature type="transmembrane region" description="Helical" evidence="8">
    <location>
        <begin position="300"/>
        <end position="320"/>
    </location>
</feature>
<protein>
    <submittedName>
        <fullName evidence="9">Peptide transporter family 1</fullName>
    </submittedName>
</protein>
<dbReference type="Gene3D" id="1.20.1250.20">
    <property type="entry name" value="MFS general substrate transporter like domains"/>
    <property type="match status" value="1"/>
</dbReference>
<keyword evidence="4" id="KW-0653">Protein transport</keyword>
<dbReference type="GO" id="GO:0016020">
    <property type="term" value="C:membrane"/>
    <property type="evidence" value="ECO:0007669"/>
    <property type="project" value="UniProtKB-SubCell"/>
</dbReference>
<organism evidence="9 10">
    <name type="scientific">Eumeta variegata</name>
    <name type="common">Bagworm moth</name>
    <name type="synonym">Eumeta japonica</name>
    <dbReference type="NCBI Taxonomy" id="151549"/>
    <lineage>
        <taxon>Eukaryota</taxon>
        <taxon>Metazoa</taxon>
        <taxon>Ecdysozoa</taxon>
        <taxon>Arthropoda</taxon>
        <taxon>Hexapoda</taxon>
        <taxon>Insecta</taxon>
        <taxon>Pterygota</taxon>
        <taxon>Neoptera</taxon>
        <taxon>Endopterygota</taxon>
        <taxon>Lepidoptera</taxon>
        <taxon>Glossata</taxon>
        <taxon>Ditrysia</taxon>
        <taxon>Tineoidea</taxon>
        <taxon>Psychidae</taxon>
        <taxon>Oiketicinae</taxon>
        <taxon>Eumeta</taxon>
    </lineage>
</organism>
<dbReference type="Pfam" id="PF00854">
    <property type="entry name" value="PTR2"/>
    <property type="match status" value="1"/>
</dbReference>
<dbReference type="InterPro" id="IPR036259">
    <property type="entry name" value="MFS_trans_sf"/>
</dbReference>
<keyword evidence="5 8" id="KW-1133">Transmembrane helix</keyword>
<dbReference type="OrthoDB" id="205993at2759"/>
<dbReference type="GO" id="GO:0022857">
    <property type="term" value="F:transmembrane transporter activity"/>
    <property type="evidence" value="ECO:0007669"/>
    <property type="project" value="InterPro"/>
</dbReference>
<evidence type="ECO:0000256" key="1">
    <source>
        <dbReference type="ARBA" id="ARBA00004141"/>
    </source>
</evidence>
<evidence type="ECO:0000313" key="10">
    <source>
        <dbReference type="Proteomes" id="UP000299102"/>
    </source>
</evidence>
<reference evidence="9 10" key="1">
    <citation type="journal article" date="2019" name="Commun. Biol.">
        <title>The bagworm genome reveals a unique fibroin gene that provides high tensile strength.</title>
        <authorList>
            <person name="Kono N."/>
            <person name="Nakamura H."/>
            <person name="Ohtoshi R."/>
            <person name="Tomita M."/>
            <person name="Numata K."/>
            <person name="Arakawa K."/>
        </authorList>
    </citation>
    <scope>NUCLEOTIDE SEQUENCE [LARGE SCALE GENOMIC DNA]</scope>
</reference>
<evidence type="ECO:0000256" key="4">
    <source>
        <dbReference type="ARBA" id="ARBA00022856"/>
    </source>
</evidence>
<feature type="transmembrane region" description="Helical" evidence="8">
    <location>
        <begin position="332"/>
        <end position="353"/>
    </location>
</feature>
<evidence type="ECO:0000256" key="2">
    <source>
        <dbReference type="ARBA" id="ARBA00005982"/>
    </source>
</evidence>
<comment type="similarity">
    <text evidence="2">Belongs to the major facilitator superfamily. Proton-dependent oligopeptide transporter (POT/PTR) (TC 2.A.17) family.</text>
</comment>
<keyword evidence="4" id="KW-0571">Peptide transport</keyword>
<dbReference type="PANTHER" id="PTHR11654">
    <property type="entry name" value="OLIGOPEPTIDE TRANSPORTER-RELATED"/>
    <property type="match status" value="1"/>
</dbReference>
<sequence length="360" mass="39112">MLAAYDFTTEFVRSSENCPADAPSRLLLCSKGGRAERLFSAGLQNYNNSVFPLQDSALKEIHNGNPDIIKIKQNNVLWGTLDGDIERVVRECAACRYIHGRGPQNRDSESNGAVQNAVRSVIRALKKARLKSEDEEITLNRSLFTYRNTEHSTTARQPSFAPHAASASAGAEAVSAPLLTTPGHEKRIALSEQNNDNGNEVARKEQAGEEVQSYTSPVKSPHEEGAAPSSPVAEVLPWGPAVLRDVKDSNVIVVTNANSITMSWLLPQFFIISLGEVLFAVTGNEFAFKEAPVSMKAVMTAVWLLTEAAGNVLIIVITRLEAPASMKAAMTAVWLLTEAAGNVLIIVITRLFVNYDQVSH</sequence>
<feature type="transmembrane region" description="Helical" evidence="8">
    <location>
        <begin position="264"/>
        <end position="288"/>
    </location>
</feature>
<name>A0A4C1U0H6_EUMVA</name>
<dbReference type="InterPro" id="IPR000109">
    <property type="entry name" value="POT_fam"/>
</dbReference>
<dbReference type="AlphaFoldDB" id="A0A4C1U0H6"/>
<evidence type="ECO:0000256" key="7">
    <source>
        <dbReference type="SAM" id="MobiDB-lite"/>
    </source>
</evidence>
<keyword evidence="3 8" id="KW-0812">Transmembrane</keyword>
<evidence type="ECO:0000313" key="9">
    <source>
        <dbReference type="EMBL" id="GBP19346.1"/>
    </source>
</evidence>
<comment type="subcellular location">
    <subcellularLocation>
        <location evidence="1">Membrane</location>
        <topology evidence="1">Multi-pass membrane protein</topology>
    </subcellularLocation>
</comment>
<accession>A0A4C1U0H6</accession>